<evidence type="ECO:0000256" key="1">
    <source>
        <dbReference type="SAM" id="MobiDB-lite"/>
    </source>
</evidence>
<evidence type="ECO:0000313" key="2">
    <source>
        <dbReference type="EMBL" id="TCP43637.1"/>
    </source>
</evidence>
<proteinExistence type="predicted"/>
<sequence>MNGVPATNPSWESSPGDNSPSQLGVDQPTVTALAREVEEFVATGGWDQPTQLFALVPTTSLLELQPDLAGQVDAGAPLTPVAQEALPEGDLGEALAGIMWPETVHGCALVQEIVVLPPGAEQDLPGGEDADDGAAVDAERLRAAAADHPDRTEARLVAAVLRDGPVACVLRLRDTGSSTETGSDSTDTEEVIVHPELAPNLTDALRATLTAP</sequence>
<dbReference type="Proteomes" id="UP000294911">
    <property type="component" value="Unassembled WGS sequence"/>
</dbReference>
<accession>A0A4R2Q4W0</accession>
<keyword evidence="3" id="KW-1185">Reference proteome</keyword>
<comment type="caution">
    <text evidence="2">The sequence shown here is derived from an EMBL/GenBank/DDBJ whole genome shotgun (WGS) entry which is preliminary data.</text>
</comment>
<evidence type="ECO:0000313" key="3">
    <source>
        <dbReference type="Proteomes" id="UP000294911"/>
    </source>
</evidence>
<dbReference type="NCBIfam" id="NF040618">
    <property type="entry name" value="PPA1309_fam"/>
    <property type="match status" value="1"/>
</dbReference>
<name>A0A4R2Q4W0_9PSEU</name>
<protein>
    <submittedName>
        <fullName evidence="2">Uncharacterized protein</fullName>
    </submittedName>
</protein>
<organism evidence="2 3">
    <name type="scientific">Tamaricihabitans halophyticus</name>
    <dbReference type="NCBI Taxonomy" id="1262583"/>
    <lineage>
        <taxon>Bacteria</taxon>
        <taxon>Bacillati</taxon>
        <taxon>Actinomycetota</taxon>
        <taxon>Actinomycetes</taxon>
        <taxon>Pseudonocardiales</taxon>
        <taxon>Pseudonocardiaceae</taxon>
        <taxon>Tamaricihabitans</taxon>
    </lineage>
</organism>
<feature type="region of interest" description="Disordered" evidence="1">
    <location>
        <begin position="1"/>
        <end position="27"/>
    </location>
</feature>
<gene>
    <name evidence="2" type="ORF">EV191_12134</name>
</gene>
<dbReference type="InterPro" id="IPR047681">
    <property type="entry name" value="PPA1309-like"/>
</dbReference>
<dbReference type="EMBL" id="SLXQ01000021">
    <property type="protein sequence ID" value="TCP43637.1"/>
    <property type="molecule type" value="Genomic_DNA"/>
</dbReference>
<reference evidence="2 3" key="1">
    <citation type="submission" date="2019-03" db="EMBL/GenBank/DDBJ databases">
        <title>Genomic Encyclopedia of Type Strains, Phase IV (KMG-IV): sequencing the most valuable type-strain genomes for metagenomic binning, comparative biology and taxonomic classification.</title>
        <authorList>
            <person name="Goeker M."/>
        </authorList>
    </citation>
    <scope>NUCLEOTIDE SEQUENCE [LARGE SCALE GENOMIC DNA]</scope>
    <source>
        <strain evidence="2 3">DSM 45765</strain>
    </source>
</reference>
<dbReference type="AlphaFoldDB" id="A0A4R2Q4W0"/>